<evidence type="ECO:0000259" key="7">
    <source>
        <dbReference type="Pfam" id="PF09349"/>
    </source>
</evidence>
<evidence type="ECO:0000256" key="4">
    <source>
        <dbReference type="ARBA" id="ARBA00022631"/>
    </source>
</evidence>
<dbReference type="Gene3D" id="1.10.3330.10">
    <property type="entry name" value="Oxo-4-hydroxy-4-carboxy-5-ureidoimidazoline decarboxylase"/>
    <property type="match status" value="1"/>
</dbReference>
<sequence length="173" mass="19201">MLVEPMNTKLARWNGLDEETAAAEILPCCGSTAWARGVAALRPLETMEALSVTSDTVWAGLAREDWIEAFASHPRIGQTHAKATAQSLAWSAREQGTPDEIAKAKLAVGNARYEERFGRIFIVCATGKTSMEMLAILEGRLKNDDETEMLEAAEQQRLITQIRLRKWLEQENG</sequence>
<dbReference type="GO" id="GO:0019628">
    <property type="term" value="P:urate catabolic process"/>
    <property type="evidence" value="ECO:0007669"/>
    <property type="project" value="TreeGrafter"/>
</dbReference>
<dbReference type="EC" id="4.1.1.97" evidence="3"/>
<organism evidence="8 9">
    <name type="scientific">Granulicella pectinivorans</name>
    <dbReference type="NCBI Taxonomy" id="474950"/>
    <lineage>
        <taxon>Bacteria</taxon>
        <taxon>Pseudomonadati</taxon>
        <taxon>Acidobacteriota</taxon>
        <taxon>Terriglobia</taxon>
        <taxon>Terriglobales</taxon>
        <taxon>Acidobacteriaceae</taxon>
        <taxon>Granulicella</taxon>
    </lineage>
</organism>
<keyword evidence="5" id="KW-0210">Decarboxylase</keyword>
<dbReference type="AlphaFoldDB" id="A0A1I6MZ77"/>
<evidence type="ECO:0000256" key="3">
    <source>
        <dbReference type="ARBA" id="ARBA00012257"/>
    </source>
</evidence>
<comment type="pathway">
    <text evidence="2">Purine metabolism; urate degradation; (S)-allantoin from urate: step 3/3.</text>
</comment>
<keyword evidence="4" id="KW-0659">Purine metabolism</keyword>
<dbReference type="PANTHER" id="PTHR43466:SF1">
    <property type="entry name" value="2-OXO-4-HYDROXY-4-CARBOXY-5-UREIDOIMIDAZOLINE DECARBOXYLASE-RELATED"/>
    <property type="match status" value="1"/>
</dbReference>
<evidence type="ECO:0000256" key="2">
    <source>
        <dbReference type="ARBA" id="ARBA00004754"/>
    </source>
</evidence>
<dbReference type="SUPFAM" id="SSF158694">
    <property type="entry name" value="UraD-Like"/>
    <property type="match status" value="1"/>
</dbReference>
<dbReference type="NCBIfam" id="NF010372">
    <property type="entry name" value="PRK13798.1"/>
    <property type="match status" value="1"/>
</dbReference>
<dbReference type="InterPro" id="IPR017595">
    <property type="entry name" value="OHCU_decarboxylase-2"/>
</dbReference>
<evidence type="ECO:0000256" key="5">
    <source>
        <dbReference type="ARBA" id="ARBA00022793"/>
    </source>
</evidence>
<gene>
    <name evidence="8" type="ORF">SAMN05421771_4002</name>
</gene>
<reference evidence="8 9" key="1">
    <citation type="submission" date="2016-10" db="EMBL/GenBank/DDBJ databases">
        <authorList>
            <person name="de Groot N.N."/>
        </authorList>
    </citation>
    <scope>NUCLEOTIDE SEQUENCE [LARGE SCALE GENOMIC DNA]</scope>
    <source>
        <strain evidence="8 9">DSM 21001</strain>
    </source>
</reference>
<evidence type="ECO:0000256" key="6">
    <source>
        <dbReference type="ARBA" id="ARBA00023239"/>
    </source>
</evidence>
<feature type="domain" description="Oxo-4-hydroxy-4-carboxy-5-ureidoimidazoline decarboxylase" evidence="7">
    <location>
        <begin position="14"/>
        <end position="165"/>
    </location>
</feature>
<dbReference type="GO" id="GO:0006144">
    <property type="term" value="P:purine nucleobase metabolic process"/>
    <property type="evidence" value="ECO:0007669"/>
    <property type="project" value="UniProtKB-KW"/>
</dbReference>
<accession>A0A1I6MZ77</accession>
<dbReference type="STRING" id="474950.SAMN05421771_4002"/>
<dbReference type="GO" id="GO:0051997">
    <property type="term" value="F:2-oxo-4-hydroxy-4-carboxy-5-ureidoimidazoline decarboxylase activity"/>
    <property type="evidence" value="ECO:0007669"/>
    <property type="project" value="UniProtKB-EC"/>
</dbReference>
<keyword evidence="6" id="KW-0456">Lyase</keyword>
<dbReference type="PANTHER" id="PTHR43466">
    <property type="entry name" value="2-OXO-4-HYDROXY-4-CARBOXY-5-UREIDOIMIDAZOLINE DECARBOXYLASE-RELATED"/>
    <property type="match status" value="1"/>
</dbReference>
<evidence type="ECO:0000313" key="9">
    <source>
        <dbReference type="Proteomes" id="UP000199024"/>
    </source>
</evidence>
<proteinExistence type="predicted"/>
<evidence type="ECO:0000256" key="1">
    <source>
        <dbReference type="ARBA" id="ARBA00001163"/>
    </source>
</evidence>
<dbReference type="NCBIfam" id="TIGR03180">
    <property type="entry name" value="UraD_2"/>
    <property type="match status" value="1"/>
</dbReference>
<dbReference type="Proteomes" id="UP000199024">
    <property type="component" value="Unassembled WGS sequence"/>
</dbReference>
<keyword evidence="9" id="KW-1185">Reference proteome</keyword>
<evidence type="ECO:0000313" key="8">
    <source>
        <dbReference type="EMBL" id="SFS21012.1"/>
    </source>
</evidence>
<dbReference type="Pfam" id="PF09349">
    <property type="entry name" value="OHCU_decarbox"/>
    <property type="match status" value="1"/>
</dbReference>
<dbReference type="InterPro" id="IPR018020">
    <property type="entry name" value="OHCU_decarboxylase"/>
</dbReference>
<comment type="catalytic activity">
    <reaction evidence="1">
        <text>5-hydroxy-2-oxo-4-ureido-2,5-dihydro-1H-imidazole-5-carboxylate + H(+) = (S)-allantoin + CO2</text>
        <dbReference type="Rhea" id="RHEA:26301"/>
        <dbReference type="ChEBI" id="CHEBI:15378"/>
        <dbReference type="ChEBI" id="CHEBI:15678"/>
        <dbReference type="ChEBI" id="CHEBI:16526"/>
        <dbReference type="ChEBI" id="CHEBI:58639"/>
        <dbReference type="EC" id="4.1.1.97"/>
    </reaction>
</comment>
<protein>
    <recommendedName>
        <fullName evidence="3">2-oxo-4-hydroxy-4-carboxy-5-ureidoimidazoline decarboxylase</fullName>
        <ecNumber evidence="3">4.1.1.97</ecNumber>
    </recommendedName>
</protein>
<name>A0A1I6MZ77_9BACT</name>
<dbReference type="InterPro" id="IPR036778">
    <property type="entry name" value="OHCU_decarboxylase_sf"/>
</dbReference>
<dbReference type="EMBL" id="FOZL01000002">
    <property type="protein sequence ID" value="SFS21012.1"/>
    <property type="molecule type" value="Genomic_DNA"/>
</dbReference>